<dbReference type="InterPro" id="IPR036402">
    <property type="entry name" value="EF-Ts_dimer_sf"/>
</dbReference>
<evidence type="ECO:0000256" key="4">
    <source>
        <dbReference type="ARBA" id="ARBA00022917"/>
    </source>
</evidence>
<dbReference type="GO" id="GO:0005737">
    <property type="term" value="C:cytoplasm"/>
    <property type="evidence" value="ECO:0007669"/>
    <property type="project" value="UniProtKB-SubCell"/>
</dbReference>
<feature type="region of interest" description="Involved in Mg(2+) ion dislocation from EF-Tu" evidence="6">
    <location>
        <begin position="80"/>
        <end position="83"/>
    </location>
</feature>
<dbReference type="CDD" id="cd14275">
    <property type="entry name" value="UBA_EF-Ts"/>
    <property type="match status" value="1"/>
</dbReference>
<dbReference type="EMBL" id="CAJEWE010000010">
    <property type="protein sequence ID" value="CAD2076155.1"/>
    <property type="molecule type" value="Genomic_DNA"/>
</dbReference>
<reference evidence="10 11" key="1">
    <citation type="submission" date="2020-07" db="EMBL/GenBank/DDBJ databases">
        <authorList>
            <person name="Criscuolo A."/>
        </authorList>
    </citation>
    <scope>NUCLEOTIDE SEQUENCE [LARGE SCALE GENOMIC DNA]</scope>
    <source>
        <strain evidence="11">CIP 111030</strain>
    </source>
</reference>
<dbReference type="SUPFAM" id="SSF46934">
    <property type="entry name" value="UBA-like"/>
    <property type="match status" value="1"/>
</dbReference>
<dbReference type="SUPFAM" id="SSF54713">
    <property type="entry name" value="Elongation factor Ts (EF-Ts), dimerisation domain"/>
    <property type="match status" value="2"/>
</dbReference>
<evidence type="ECO:0000313" key="11">
    <source>
        <dbReference type="Proteomes" id="UP000521032"/>
    </source>
</evidence>
<protein>
    <recommendedName>
        <fullName evidence="2 6">Elongation factor Ts</fullName>
        <shortName evidence="6">EF-Ts</shortName>
    </recommendedName>
</protein>
<feature type="domain" description="Translation elongation factor EFTs/EF1B dimerisation" evidence="9">
    <location>
        <begin position="71"/>
        <end position="274"/>
    </location>
</feature>
<comment type="caution">
    <text evidence="10">The sequence shown here is derived from an EMBL/GenBank/DDBJ whole genome shotgun (WGS) entry which is preliminary data.</text>
</comment>
<dbReference type="RefSeq" id="WP_186087111.1">
    <property type="nucleotide sequence ID" value="NZ_BMDB01000001.1"/>
</dbReference>
<evidence type="ECO:0000313" key="10">
    <source>
        <dbReference type="EMBL" id="CAD2076155.1"/>
    </source>
</evidence>
<dbReference type="Gene3D" id="3.30.479.20">
    <property type="entry name" value="Elongation factor Ts, dimerisation domain"/>
    <property type="match status" value="2"/>
</dbReference>
<keyword evidence="6" id="KW-0963">Cytoplasm</keyword>
<dbReference type="PANTHER" id="PTHR11741">
    <property type="entry name" value="ELONGATION FACTOR TS"/>
    <property type="match status" value="1"/>
</dbReference>
<keyword evidence="3 6" id="KW-0251">Elongation factor</keyword>
<dbReference type="InterPro" id="IPR018101">
    <property type="entry name" value="Transl_elong_Ts_CS"/>
</dbReference>
<dbReference type="AlphaFoldDB" id="A0A6V7RG43"/>
<keyword evidence="4 6" id="KW-0648">Protein biosynthesis</keyword>
<evidence type="ECO:0000259" key="9">
    <source>
        <dbReference type="Pfam" id="PF00889"/>
    </source>
</evidence>
<dbReference type="InterPro" id="IPR014039">
    <property type="entry name" value="Transl_elong_EFTs/EF1B_dimer"/>
</dbReference>
<dbReference type="FunFam" id="1.10.286.20:FF:000001">
    <property type="entry name" value="Elongation factor Ts"/>
    <property type="match status" value="1"/>
</dbReference>
<sequence length="293" mass="32137">MAQITAKLVKELRDKTGAGMMDCKKALQATDGDIDAAIDYLREQGIASAGKKADRIATEGLVEIAINGNDAAIVEVNAETDFVARNDQFQNLVKKIAEHIVATKPADLEELNNSEIDGQTVEELMKSAIATIGENMNIRRFQVESKTDNDAFGEYKHMGGTIGVLTVVEGSTDEEVAKDVAMHAAALNPKYTSADEVSQEELDQEREVLRNQALNEGKPENIVDKMVEGRMRKYLEEIVITSQPFVKDSDKTVGEFLKGNGATLNTFVRYGLGEGLEKRNEDFAEEVFGQMGQ</sequence>
<dbReference type="PANTHER" id="PTHR11741:SF0">
    <property type="entry name" value="ELONGATION FACTOR TS, MITOCHONDRIAL"/>
    <property type="match status" value="1"/>
</dbReference>
<dbReference type="Pfam" id="PF00889">
    <property type="entry name" value="EF_TS"/>
    <property type="match status" value="1"/>
</dbReference>
<dbReference type="FunFam" id="1.10.8.10:FF:000001">
    <property type="entry name" value="Elongation factor Ts"/>
    <property type="match status" value="1"/>
</dbReference>
<dbReference type="HAMAP" id="MF_00050">
    <property type="entry name" value="EF_Ts"/>
    <property type="match status" value="1"/>
</dbReference>
<dbReference type="NCBIfam" id="TIGR00116">
    <property type="entry name" value="tsf"/>
    <property type="match status" value="1"/>
</dbReference>
<evidence type="ECO:0000256" key="3">
    <source>
        <dbReference type="ARBA" id="ARBA00022768"/>
    </source>
</evidence>
<dbReference type="PROSITE" id="PS01126">
    <property type="entry name" value="EF_TS_1"/>
    <property type="match status" value="1"/>
</dbReference>
<dbReference type="GO" id="GO:0003746">
    <property type="term" value="F:translation elongation factor activity"/>
    <property type="evidence" value="ECO:0007669"/>
    <property type="project" value="UniProtKB-UniRule"/>
</dbReference>
<evidence type="ECO:0000256" key="7">
    <source>
        <dbReference type="RuleBase" id="RU000642"/>
    </source>
</evidence>
<organism evidence="10 11">
    <name type="scientific">Phocicoccus schoeneichii</name>
    <dbReference type="NCBI Taxonomy" id="1812261"/>
    <lineage>
        <taxon>Bacteria</taxon>
        <taxon>Bacillati</taxon>
        <taxon>Bacillota</taxon>
        <taxon>Bacilli</taxon>
        <taxon>Bacillales</taxon>
        <taxon>Salinicoccaceae</taxon>
        <taxon>Phocicoccus</taxon>
    </lineage>
</organism>
<gene>
    <name evidence="6 10" type="primary">tsf</name>
    <name evidence="10" type="ORF">JEOSCH030_01005</name>
</gene>
<evidence type="ECO:0000256" key="8">
    <source>
        <dbReference type="RuleBase" id="RU000643"/>
    </source>
</evidence>
<evidence type="ECO:0000256" key="6">
    <source>
        <dbReference type="HAMAP-Rule" id="MF_00050"/>
    </source>
</evidence>
<accession>A0A6V7RG43</accession>
<keyword evidence="11" id="KW-1185">Reference proteome</keyword>
<evidence type="ECO:0000256" key="5">
    <source>
        <dbReference type="ARBA" id="ARBA00025453"/>
    </source>
</evidence>
<dbReference type="PROSITE" id="PS01127">
    <property type="entry name" value="EF_TS_2"/>
    <property type="match status" value="1"/>
</dbReference>
<evidence type="ECO:0000256" key="2">
    <source>
        <dbReference type="ARBA" id="ARBA00016956"/>
    </source>
</evidence>
<dbReference type="InterPro" id="IPR009060">
    <property type="entry name" value="UBA-like_sf"/>
</dbReference>
<comment type="function">
    <text evidence="5 6 7">Associates with the EF-Tu.GDP complex and induces the exchange of GDP to GTP. It remains bound to the aminoacyl-tRNA.EF-Tu.GTP complex up to the GTP hydrolysis stage on the ribosome.</text>
</comment>
<name>A0A6V7RG43_9BACL</name>
<dbReference type="Gene3D" id="1.10.286.20">
    <property type="match status" value="1"/>
</dbReference>
<proteinExistence type="inferred from homology"/>
<comment type="similarity">
    <text evidence="1 6 7">Belongs to the EF-Ts family.</text>
</comment>
<evidence type="ECO:0000256" key="1">
    <source>
        <dbReference type="ARBA" id="ARBA00005532"/>
    </source>
</evidence>
<dbReference type="Gene3D" id="1.10.8.10">
    <property type="entry name" value="DNA helicase RuvA subunit, C-terminal domain"/>
    <property type="match status" value="1"/>
</dbReference>
<comment type="subcellular location">
    <subcellularLocation>
        <location evidence="6 8">Cytoplasm</location>
    </subcellularLocation>
</comment>
<dbReference type="Proteomes" id="UP000521032">
    <property type="component" value="Unassembled WGS sequence"/>
</dbReference>
<dbReference type="InterPro" id="IPR001816">
    <property type="entry name" value="Transl_elong_EFTs/EF1B"/>
</dbReference>